<protein>
    <submittedName>
        <fullName evidence="3">Uncharacterized protein</fullName>
    </submittedName>
</protein>
<keyword evidence="2" id="KW-0732">Signal</keyword>
<reference evidence="3 4" key="1">
    <citation type="submission" date="2018-12" db="EMBL/GenBank/DDBJ databases">
        <authorList>
            <consortium name="Pathogen Informatics"/>
        </authorList>
    </citation>
    <scope>NUCLEOTIDE SEQUENCE [LARGE SCALE GENOMIC DNA]</scope>
    <source>
        <strain evidence="3 4">NCTC11432</strain>
    </source>
</reference>
<dbReference type="EMBL" id="LR134289">
    <property type="protein sequence ID" value="VEE06497.1"/>
    <property type="molecule type" value="Genomic_DNA"/>
</dbReference>
<dbReference type="RefSeq" id="WP_002977966.1">
    <property type="nucleotide sequence ID" value="NZ_CP068486.1"/>
</dbReference>
<accession>A0A3S4M5K8</accession>
<feature type="coiled-coil region" evidence="1">
    <location>
        <begin position="210"/>
        <end position="247"/>
    </location>
</feature>
<proteinExistence type="predicted"/>
<evidence type="ECO:0000313" key="3">
    <source>
        <dbReference type="EMBL" id="VEE06497.1"/>
    </source>
</evidence>
<dbReference type="KEGG" id="cgle:NCTC11432_01674"/>
<keyword evidence="1" id="KW-0175">Coiled coil</keyword>
<dbReference type="GeneID" id="93021197"/>
<organism evidence="3 4">
    <name type="scientific">Chryseobacterium gleum</name>
    <name type="common">Flavobacterium gleum</name>
    <dbReference type="NCBI Taxonomy" id="250"/>
    <lineage>
        <taxon>Bacteria</taxon>
        <taxon>Pseudomonadati</taxon>
        <taxon>Bacteroidota</taxon>
        <taxon>Flavobacteriia</taxon>
        <taxon>Flavobacteriales</taxon>
        <taxon>Weeksellaceae</taxon>
        <taxon>Chryseobacterium group</taxon>
        <taxon>Chryseobacterium</taxon>
    </lineage>
</organism>
<gene>
    <name evidence="3" type="ORF">NCTC11432_01674</name>
</gene>
<dbReference type="Proteomes" id="UP000279227">
    <property type="component" value="Chromosome"/>
</dbReference>
<evidence type="ECO:0000256" key="2">
    <source>
        <dbReference type="SAM" id="SignalP"/>
    </source>
</evidence>
<feature type="signal peptide" evidence="2">
    <location>
        <begin position="1"/>
        <end position="18"/>
    </location>
</feature>
<evidence type="ECO:0000256" key="1">
    <source>
        <dbReference type="SAM" id="Coils"/>
    </source>
</evidence>
<evidence type="ECO:0000313" key="4">
    <source>
        <dbReference type="Proteomes" id="UP000279227"/>
    </source>
</evidence>
<feature type="chain" id="PRO_5018718683" evidence="2">
    <location>
        <begin position="19"/>
        <end position="257"/>
    </location>
</feature>
<sequence>MKKIIVIVGILAAQLSFAQLYTPAGAVNQTSTPASTNVGIGASTPKAPLDIQNRFLISGNAPVLGAAIRSYDTYWARGYGFVDTSVSNNMGQFGAVGPKDSIDYFYIGKDYNNTIVSFYPADKKTIFYGNMALNGKVEAKEVKVTLTPTADFVFEENYHLPNLEEAAKHIKEKKHLPEIASAKVMEKEGVNVGEFQIKLLQKIEELTLYAIKQERQLKDQQGKIQKLEGENSDLKNIVSEIKQLKEQFLMMKPNVTH</sequence>
<dbReference type="STRING" id="525257.HMPREF0204_12785"/>
<dbReference type="AlphaFoldDB" id="A0A3S4M5K8"/>
<name>A0A3S4M5K8_CHRGE</name>